<keyword evidence="1" id="KW-0812">Transmembrane</keyword>
<dbReference type="Proteomes" id="UP001495147">
    <property type="component" value="Unassembled WGS sequence"/>
</dbReference>
<feature type="transmembrane region" description="Helical" evidence="1">
    <location>
        <begin position="258"/>
        <end position="279"/>
    </location>
</feature>
<dbReference type="EMBL" id="JBDPZD010000001">
    <property type="protein sequence ID" value="MEO3690357.1"/>
    <property type="molecule type" value="Genomic_DNA"/>
</dbReference>
<protein>
    <submittedName>
        <fullName evidence="3">DUF3365 domain-containing protein</fullName>
    </submittedName>
</protein>
<accession>A0ABV0FWQ7</accession>
<keyword evidence="1" id="KW-1133">Transmembrane helix</keyword>
<feature type="transmembrane region" description="Helical" evidence="1">
    <location>
        <begin position="20"/>
        <end position="39"/>
    </location>
</feature>
<reference evidence="3 4" key="1">
    <citation type="submission" date="2024-05" db="EMBL/GenBank/DDBJ databases">
        <title>Roseateles sp. DJS-2-20 16S ribosomal RNA gene Genome sequencing and assembly.</title>
        <authorList>
            <person name="Woo H."/>
        </authorList>
    </citation>
    <scope>NUCLEOTIDE SEQUENCE [LARGE SCALE GENOMIC DNA]</scope>
    <source>
        <strain evidence="3 4">DJS-2-20</strain>
    </source>
</reference>
<feature type="domain" description="Tll0287-like" evidence="2">
    <location>
        <begin position="100"/>
        <end position="245"/>
    </location>
</feature>
<dbReference type="RefSeq" id="WP_347703189.1">
    <property type="nucleotide sequence ID" value="NZ_JBDPZD010000001.1"/>
</dbReference>
<comment type="caution">
    <text evidence="3">The sequence shown here is derived from an EMBL/GenBank/DDBJ whole genome shotgun (WGS) entry which is preliminary data.</text>
</comment>
<sequence>MTSTPPSSAPTPSRPRRRLLWWAPPIVIVAGLGLSIWSWTTSLLEMQSVSEARTVADFVENVGRWASRYGGVHVRTVGTHNAIPGNFLTRTAYSLNADQVATLSAAMAPDLKSLETYHWKNPALIQREVADVVAESGSKASFRLTAASVLNTGNAPNEFEKRAMGAIRDAANVDAKSAAAQEYWEVQGRRLYFGRSVVAQKTCLRCHDKAENAPEFLRTNVAFNGGGGFGYVEGKPAGLISVNLPLPEPASMLRHMPLATWAGITLVALGLAWGVSTLVRARDAARRRAEARRAREARRSRRSSSSRS</sequence>
<evidence type="ECO:0000313" key="4">
    <source>
        <dbReference type="Proteomes" id="UP001495147"/>
    </source>
</evidence>
<proteinExistence type="predicted"/>
<organism evidence="3 4">
    <name type="scientific">Roseateles paludis</name>
    <dbReference type="NCBI Taxonomy" id="3145238"/>
    <lineage>
        <taxon>Bacteria</taxon>
        <taxon>Pseudomonadati</taxon>
        <taxon>Pseudomonadota</taxon>
        <taxon>Betaproteobacteria</taxon>
        <taxon>Burkholderiales</taxon>
        <taxon>Sphaerotilaceae</taxon>
        <taxon>Roseateles</taxon>
    </lineage>
</organism>
<evidence type="ECO:0000313" key="3">
    <source>
        <dbReference type="EMBL" id="MEO3690357.1"/>
    </source>
</evidence>
<gene>
    <name evidence="3" type="ORF">ABDJ85_02695</name>
</gene>
<keyword evidence="1" id="KW-0472">Membrane</keyword>
<keyword evidence="4" id="KW-1185">Reference proteome</keyword>
<dbReference type="InterPro" id="IPR021796">
    <property type="entry name" value="Tll0287-like_dom"/>
</dbReference>
<evidence type="ECO:0000256" key="1">
    <source>
        <dbReference type="SAM" id="Phobius"/>
    </source>
</evidence>
<evidence type="ECO:0000259" key="2">
    <source>
        <dbReference type="Pfam" id="PF11845"/>
    </source>
</evidence>
<dbReference type="Pfam" id="PF11845">
    <property type="entry name" value="Tll0287-like"/>
    <property type="match status" value="1"/>
</dbReference>
<name>A0ABV0FWQ7_9BURK</name>